<feature type="region of interest" description="Disordered" evidence="2">
    <location>
        <begin position="104"/>
        <end position="130"/>
    </location>
</feature>
<dbReference type="Proteomes" id="UP000192257">
    <property type="component" value="Unassembled WGS sequence"/>
</dbReference>
<feature type="region of interest" description="Disordered" evidence="2">
    <location>
        <begin position="924"/>
        <end position="950"/>
    </location>
</feature>
<feature type="region of interest" description="Disordered" evidence="2">
    <location>
        <begin position="194"/>
        <end position="244"/>
    </location>
</feature>
<feature type="repeat" description="WD" evidence="1">
    <location>
        <begin position="426"/>
        <end position="467"/>
    </location>
</feature>
<reference evidence="3 4" key="1">
    <citation type="submission" date="2017-03" db="EMBL/GenBank/DDBJ databases">
        <title>An alternative strategy for trypanosome survival in the mammalian bloodstream revealed through genome and transcriptome analysis of the ubiquitous bovine parasite Trypanosoma (Megatrypanum) theileri.</title>
        <authorList>
            <person name="Kelly S."/>
            <person name="Ivens A."/>
            <person name="Mott A."/>
            <person name="O'Neill E."/>
            <person name="Emms D."/>
            <person name="Macleod O."/>
            <person name="Voorheis P."/>
            <person name="Matthews J."/>
            <person name="Matthews K."/>
            <person name="Carrington M."/>
        </authorList>
    </citation>
    <scope>NUCLEOTIDE SEQUENCE [LARGE SCALE GENOMIC DNA]</scope>
    <source>
        <strain evidence="3">Edinburgh</strain>
    </source>
</reference>
<evidence type="ECO:0000256" key="1">
    <source>
        <dbReference type="PROSITE-ProRule" id="PRU00221"/>
    </source>
</evidence>
<evidence type="ECO:0000313" key="3">
    <source>
        <dbReference type="EMBL" id="ORC87983.1"/>
    </source>
</evidence>
<dbReference type="SUPFAM" id="SSF50978">
    <property type="entry name" value="WD40 repeat-like"/>
    <property type="match status" value="1"/>
</dbReference>
<feature type="non-terminal residue" evidence="3">
    <location>
        <position position="950"/>
    </location>
</feature>
<evidence type="ECO:0000313" key="4">
    <source>
        <dbReference type="Proteomes" id="UP000192257"/>
    </source>
</evidence>
<sequence>MMTPLATSETDEAELRQKQFHLALFRLRLLLALNKKNKTVKVEKVEKEEEEEGVKVVEIFSPVTIKKSPLYVQKVGSEVSFTHNSSLHSVDLDEETDVCRQELSVEQKENNNNNNNSNKEEEEEEEDSVISPVIPLPSLLWPIPTSQERLEALEKKRQRQQRRRKERDDETERSWLCSTPLRAIVRSSGIPLVRTTSNTNTNSNIDTGDKNMQEVDSKDTSSLTMTADRSDRCSSQDTYASSHASHDDVYIHELAREYGSTSTPTTATTTTHFRQLSASISVSGGCRRGSFSPQRTEPVIAAVLSNDSTAANTQTEFDQIGSGKAEPYTSYLFSPFVKVLDLNSLAPSVVDNNDSNNNGIGGKDGCTCVRFSPEENCYLIGTQRGGLWFIQIETQGSNTSTSVNTNTNVITTNTTSITTNTKPLMLQGHSAAIMDIAFNNAGTFFASAGADACVILWNKRTRLKVRRINTEGGIPASVHFMPKNNNYLLVSLPQQHLIRLYNSSTGLPVTRKGVITRIELTVVAIEPCADPFLFVGDVNGTITMWRYRVSSSDTNNALPPVIVEERKGVIQQQQQSLLLPRHEGNSGKHTDSIRSLGQQLKQGVHRSHLHQPLTTTTTTTTSTTPFMIESQPHFVKIGSLTVEKGIPVGTLVVSSMNYRQFCSLLHAQSVAQKLSEKTGIKKWGSNAFAGGTRQHSDPLLGSKSNDIANSVRTACNLMLLASFPCDRLVMLCIQPGKSTPLEYKLVPMLVINGACRIRQLSAGTAFCVDNKRSPTVSCTCEEGFVHIITCNTSFSVAIGDEKKKKKPFQDSTSSLWSIMTTLPVPSGGIPCSLAWSPDMQFLVVVTEEGTLYQWQRVNPLQGQQPPQPSQQQRQQQQRHLQQHDVGRDLTSTNNRDYNNDSITGTRPLDEVDEWRIYFKREKERQMRCHRAERRTANPATTGDGGSSDSL</sequence>
<feature type="compositionally biased region" description="Basic residues" evidence="2">
    <location>
        <begin position="156"/>
        <end position="165"/>
    </location>
</feature>
<dbReference type="InterPro" id="IPR015943">
    <property type="entry name" value="WD40/YVTN_repeat-like_dom_sf"/>
</dbReference>
<protein>
    <submittedName>
        <fullName evidence="3">Uncharacterized protein</fullName>
    </submittedName>
</protein>
<keyword evidence="4" id="KW-1185">Reference proteome</keyword>
<feature type="compositionally biased region" description="Polar residues" evidence="2">
    <location>
        <begin position="889"/>
        <end position="904"/>
    </location>
</feature>
<dbReference type="SMART" id="SM00320">
    <property type="entry name" value="WD40"/>
    <property type="match status" value="3"/>
</dbReference>
<dbReference type="PANTHER" id="PTHR45333:SF1">
    <property type="entry name" value="CHROMOSOME UNDETERMINED SCAFFOLD_625, WHOLE GENOME SHOTGUN SEQUENCE"/>
    <property type="match status" value="1"/>
</dbReference>
<feature type="compositionally biased region" description="Low complexity" evidence="2">
    <location>
        <begin position="859"/>
        <end position="879"/>
    </location>
</feature>
<dbReference type="AlphaFoldDB" id="A0A1X0NU26"/>
<gene>
    <name evidence="3" type="ORF">TM35_000192270</name>
</gene>
<dbReference type="PROSITE" id="PS50082">
    <property type="entry name" value="WD_REPEATS_2"/>
    <property type="match status" value="1"/>
</dbReference>
<name>A0A1X0NU26_9TRYP</name>
<feature type="region of interest" description="Disordered" evidence="2">
    <location>
        <begin position="859"/>
        <end position="906"/>
    </location>
</feature>
<proteinExistence type="predicted"/>
<dbReference type="VEuPathDB" id="TriTrypDB:TM35_000192270"/>
<dbReference type="PROSITE" id="PS50294">
    <property type="entry name" value="WD_REPEATS_REGION"/>
    <property type="match status" value="1"/>
</dbReference>
<dbReference type="InterPro" id="IPR036322">
    <property type="entry name" value="WD40_repeat_dom_sf"/>
</dbReference>
<dbReference type="InterPro" id="IPR001680">
    <property type="entry name" value="WD40_rpt"/>
</dbReference>
<feature type="compositionally biased region" description="Low complexity" evidence="2">
    <location>
        <begin position="195"/>
        <end position="204"/>
    </location>
</feature>
<feature type="compositionally biased region" description="Basic and acidic residues" evidence="2">
    <location>
        <begin position="207"/>
        <end position="219"/>
    </location>
</feature>
<dbReference type="OrthoDB" id="4869960at2759"/>
<dbReference type="EMBL" id="NBCO01000019">
    <property type="protein sequence ID" value="ORC87983.1"/>
    <property type="molecule type" value="Genomic_DNA"/>
</dbReference>
<evidence type="ECO:0000256" key="2">
    <source>
        <dbReference type="SAM" id="MobiDB-lite"/>
    </source>
</evidence>
<organism evidence="3 4">
    <name type="scientific">Trypanosoma theileri</name>
    <dbReference type="NCBI Taxonomy" id="67003"/>
    <lineage>
        <taxon>Eukaryota</taxon>
        <taxon>Discoba</taxon>
        <taxon>Euglenozoa</taxon>
        <taxon>Kinetoplastea</taxon>
        <taxon>Metakinetoplastina</taxon>
        <taxon>Trypanosomatida</taxon>
        <taxon>Trypanosomatidae</taxon>
        <taxon>Trypanosoma</taxon>
    </lineage>
</organism>
<dbReference type="PANTHER" id="PTHR45333">
    <property type="entry name" value="MEMBRANE PROTEIN-RELATED"/>
    <property type="match status" value="1"/>
</dbReference>
<comment type="caution">
    <text evidence="3">The sequence shown here is derived from an EMBL/GenBank/DDBJ whole genome shotgun (WGS) entry which is preliminary data.</text>
</comment>
<dbReference type="GeneID" id="39986505"/>
<dbReference type="RefSeq" id="XP_028882049.1">
    <property type="nucleotide sequence ID" value="XM_029026725.1"/>
</dbReference>
<keyword evidence="1" id="KW-0853">WD repeat</keyword>
<feature type="region of interest" description="Disordered" evidence="2">
    <location>
        <begin position="153"/>
        <end position="173"/>
    </location>
</feature>
<dbReference type="Pfam" id="PF00400">
    <property type="entry name" value="WD40"/>
    <property type="match status" value="2"/>
</dbReference>
<accession>A0A1X0NU26</accession>
<dbReference type="Gene3D" id="2.130.10.10">
    <property type="entry name" value="YVTN repeat-like/Quinoprotein amine dehydrogenase"/>
    <property type="match status" value="1"/>
</dbReference>